<feature type="domain" description="GH16" evidence="22">
    <location>
        <begin position="39"/>
        <end position="227"/>
    </location>
</feature>
<evidence type="ECO:0000256" key="12">
    <source>
        <dbReference type="ARBA" id="ARBA00023180"/>
    </source>
</evidence>
<dbReference type="PANTHER" id="PTHR10963">
    <property type="entry name" value="GLYCOSYL HYDROLASE-RELATED"/>
    <property type="match status" value="1"/>
</dbReference>
<dbReference type="GO" id="GO:0009277">
    <property type="term" value="C:fungal-type cell wall"/>
    <property type="evidence" value="ECO:0007669"/>
    <property type="project" value="TreeGrafter"/>
</dbReference>
<feature type="compositionally biased region" description="Low complexity" evidence="20">
    <location>
        <begin position="265"/>
        <end position="309"/>
    </location>
</feature>
<evidence type="ECO:0000256" key="11">
    <source>
        <dbReference type="ARBA" id="ARBA00023157"/>
    </source>
</evidence>
<dbReference type="PANTHER" id="PTHR10963:SF68">
    <property type="entry name" value="GLYCOSIDASE CRH1-RELATED"/>
    <property type="match status" value="1"/>
</dbReference>
<dbReference type="GeneID" id="63781101"/>
<dbReference type="GO" id="GO:0008843">
    <property type="term" value="F:endochitinase activity"/>
    <property type="evidence" value="ECO:0007669"/>
    <property type="project" value="UniProtKB-EC"/>
</dbReference>
<evidence type="ECO:0000256" key="17">
    <source>
        <dbReference type="ARBA" id="ARBA00093308"/>
    </source>
</evidence>
<evidence type="ECO:0000256" key="19">
    <source>
        <dbReference type="PIRSR" id="PIRSR037299-2"/>
    </source>
</evidence>
<accession>A0A1Y2EFS9</accession>
<dbReference type="GO" id="GO:0016757">
    <property type="term" value="F:glycosyltransferase activity"/>
    <property type="evidence" value="ECO:0007669"/>
    <property type="project" value="UniProtKB-KW"/>
</dbReference>
<dbReference type="Gene3D" id="2.60.120.200">
    <property type="match status" value="1"/>
</dbReference>
<comment type="subcellular location">
    <subcellularLocation>
        <location evidence="2">Cell envelope</location>
    </subcellularLocation>
    <subcellularLocation>
        <location evidence="3">Membrane</location>
        <topology evidence="3">Lipid-anchor</topology>
        <topology evidence="3">GPI-anchor</topology>
    </subcellularLocation>
</comment>
<keyword evidence="7" id="KW-0808">Transferase</keyword>
<feature type="signal peptide" evidence="21">
    <location>
        <begin position="1"/>
        <end position="17"/>
    </location>
</feature>
<dbReference type="OrthoDB" id="4781at2759"/>
<feature type="region of interest" description="Disordered" evidence="20">
    <location>
        <begin position="263"/>
        <end position="309"/>
    </location>
</feature>
<keyword evidence="13" id="KW-0449">Lipoprotein</keyword>
<dbReference type="InterPro" id="IPR000757">
    <property type="entry name" value="Beta-glucanase-like"/>
</dbReference>
<evidence type="ECO:0000256" key="13">
    <source>
        <dbReference type="ARBA" id="ARBA00023288"/>
    </source>
</evidence>
<dbReference type="FunFam" id="2.60.120.200:FF:000152">
    <property type="entry name" value="Cell wall glucanase"/>
    <property type="match status" value="1"/>
</dbReference>
<comment type="catalytic activity">
    <reaction evidence="1">
        <text>Random endo-hydrolysis of N-acetyl-beta-D-glucosaminide (1-&gt;4)-beta-linkages in chitin and chitodextrins.</text>
        <dbReference type="EC" id="3.2.1.14"/>
    </reaction>
</comment>
<dbReference type="InterPro" id="IPR050546">
    <property type="entry name" value="Glycosyl_Hydrlase_16"/>
</dbReference>
<dbReference type="EC" id="3.2.1.14" evidence="4"/>
<dbReference type="EMBL" id="MCFJ01000002">
    <property type="protein sequence ID" value="ORY70432.1"/>
    <property type="molecule type" value="Genomic_DNA"/>
</dbReference>
<keyword evidence="23" id="KW-0430">Lectin</keyword>
<keyword evidence="8 21" id="KW-0732">Signal</keyword>
<dbReference type="SUPFAM" id="SSF49899">
    <property type="entry name" value="Concanavalin A-like lectins/glucanases"/>
    <property type="match status" value="1"/>
</dbReference>
<keyword evidence="12" id="KW-0325">Glycoprotein</keyword>
<keyword evidence="15" id="KW-0961">Cell wall biogenesis/degradation</keyword>
<dbReference type="InParanoid" id="A0A1Y2EFS9"/>
<dbReference type="Proteomes" id="UP000193689">
    <property type="component" value="Unassembled WGS sequence"/>
</dbReference>
<evidence type="ECO:0000256" key="16">
    <source>
        <dbReference type="ARBA" id="ARBA00038074"/>
    </source>
</evidence>
<gene>
    <name evidence="23" type="ORF">BCR38DRAFT_503996</name>
</gene>
<evidence type="ECO:0000259" key="22">
    <source>
        <dbReference type="PROSITE" id="PS51762"/>
    </source>
</evidence>
<dbReference type="GO" id="GO:0005975">
    <property type="term" value="P:carbohydrate metabolic process"/>
    <property type="evidence" value="ECO:0007669"/>
    <property type="project" value="InterPro"/>
</dbReference>
<evidence type="ECO:0000256" key="6">
    <source>
        <dbReference type="ARBA" id="ARBA00022676"/>
    </source>
</evidence>
<comment type="similarity">
    <text evidence="16">Belongs to the glycosyl hydrolase 16 family. CRH1 subfamily.</text>
</comment>
<keyword evidence="24" id="KW-1185">Reference proteome</keyword>
<dbReference type="FunCoup" id="A0A1Y2EFS9">
    <property type="interactions" value="19"/>
</dbReference>
<evidence type="ECO:0000256" key="3">
    <source>
        <dbReference type="ARBA" id="ARBA00004589"/>
    </source>
</evidence>
<reference evidence="23 24" key="1">
    <citation type="submission" date="2016-07" db="EMBL/GenBank/DDBJ databases">
        <title>Pervasive Adenine N6-methylation of Active Genes in Fungi.</title>
        <authorList>
            <consortium name="DOE Joint Genome Institute"/>
            <person name="Mondo S.J."/>
            <person name="Dannebaum R.O."/>
            <person name="Kuo R.C."/>
            <person name="Labutti K."/>
            <person name="Haridas S."/>
            <person name="Kuo A."/>
            <person name="Salamov A."/>
            <person name="Ahrendt S.R."/>
            <person name="Lipzen A."/>
            <person name="Sullivan W."/>
            <person name="Andreopoulos W.B."/>
            <person name="Clum A."/>
            <person name="Lindquist E."/>
            <person name="Daum C."/>
            <person name="Ramamoorthy G.K."/>
            <person name="Gryganskyi A."/>
            <person name="Culley D."/>
            <person name="Magnuson J.K."/>
            <person name="James T.Y."/>
            <person name="O'Malley M.A."/>
            <person name="Stajich J.E."/>
            <person name="Spatafora J.W."/>
            <person name="Visel A."/>
            <person name="Grigoriev I.V."/>
        </authorList>
    </citation>
    <scope>NUCLEOTIDE SEQUENCE [LARGE SCALE GENOMIC DNA]</scope>
    <source>
        <strain evidence="23 24">CBS 129021</strain>
    </source>
</reference>
<evidence type="ECO:0000256" key="18">
    <source>
        <dbReference type="PIRSR" id="PIRSR037299-1"/>
    </source>
</evidence>
<proteinExistence type="inferred from homology"/>
<feature type="disulfide bond" evidence="19">
    <location>
        <begin position="23"/>
        <end position="30"/>
    </location>
</feature>
<comment type="function">
    <text evidence="17">Dual chitinase/transglycosylase that plays a role in cell wall architecture. Chitinase and transglycosylase activities are coupled. Required for the polysaccharide cross-linking at the septa and the cell wall. More specifically, transfers chitin to 1,6-beta-glucan in the cell wall.</text>
</comment>
<evidence type="ECO:0000313" key="24">
    <source>
        <dbReference type="Proteomes" id="UP000193689"/>
    </source>
</evidence>
<keyword evidence="14" id="KW-0326">Glycosidase</keyword>
<keyword evidence="6" id="KW-0328">Glycosyltransferase</keyword>
<feature type="active site" description="Nucleophile" evidence="18">
    <location>
        <position position="116"/>
    </location>
</feature>
<evidence type="ECO:0000256" key="4">
    <source>
        <dbReference type="ARBA" id="ARBA00012729"/>
    </source>
</evidence>
<evidence type="ECO:0000256" key="20">
    <source>
        <dbReference type="SAM" id="MobiDB-lite"/>
    </source>
</evidence>
<evidence type="ECO:0000256" key="14">
    <source>
        <dbReference type="ARBA" id="ARBA00023295"/>
    </source>
</evidence>
<keyword evidence="10" id="KW-0472">Membrane</keyword>
<dbReference type="PROSITE" id="PS51762">
    <property type="entry name" value="GH16_2"/>
    <property type="match status" value="1"/>
</dbReference>
<dbReference type="AlphaFoldDB" id="A0A1Y2EFS9"/>
<feature type="chain" id="PRO_5011004622" description="chitinase" evidence="21">
    <location>
        <begin position="18"/>
        <end position="333"/>
    </location>
</feature>
<protein>
    <recommendedName>
        <fullName evidence="4">chitinase</fullName>
        <ecNumber evidence="4">3.2.1.14</ecNumber>
    </recommendedName>
</protein>
<dbReference type="PIRSF" id="PIRSF037299">
    <property type="entry name" value="Glycosidase_CRH1_prd"/>
    <property type="match status" value="1"/>
</dbReference>
<keyword evidence="5" id="KW-0336">GPI-anchor</keyword>
<evidence type="ECO:0000256" key="1">
    <source>
        <dbReference type="ARBA" id="ARBA00000822"/>
    </source>
</evidence>
<evidence type="ECO:0000256" key="2">
    <source>
        <dbReference type="ARBA" id="ARBA00004196"/>
    </source>
</evidence>
<keyword evidence="9" id="KW-0378">Hydrolase</keyword>
<dbReference type="GO" id="GO:0031505">
    <property type="term" value="P:fungal-type cell wall organization"/>
    <property type="evidence" value="ECO:0007669"/>
    <property type="project" value="TreeGrafter"/>
</dbReference>
<keyword evidence="11 19" id="KW-1015">Disulfide bond</keyword>
<feature type="active site" description="Proton donor" evidence="18">
    <location>
        <position position="120"/>
    </location>
</feature>
<evidence type="ECO:0000256" key="15">
    <source>
        <dbReference type="ARBA" id="ARBA00023316"/>
    </source>
</evidence>
<dbReference type="InterPro" id="IPR013320">
    <property type="entry name" value="ConA-like_dom_sf"/>
</dbReference>
<organism evidence="23 24">
    <name type="scientific">Pseudomassariella vexata</name>
    <dbReference type="NCBI Taxonomy" id="1141098"/>
    <lineage>
        <taxon>Eukaryota</taxon>
        <taxon>Fungi</taxon>
        <taxon>Dikarya</taxon>
        <taxon>Ascomycota</taxon>
        <taxon>Pezizomycotina</taxon>
        <taxon>Sordariomycetes</taxon>
        <taxon>Xylariomycetidae</taxon>
        <taxon>Amphisphaeriales</taxon>
        <taxon>Pseudomassariaceae</taxon>
        <taxon>Pseudomassariella</taxon>
    </lineage>
</organism>
<dbReference type="RefSeq" id="XP_040720382.1">
    <property type="nucleotide sequence ID" value="XM_040864889.1"/>
</dbReference>
<dbReference type="Pfam" id="PF00722">
    <property type="entry name" value="Glyco_hydro_16"/>
    <property type="match status" value="1"/>
</dbReference>
<evidence type="ECO:0000256" key="8">
    <source>
        <dbReference type="ARBA" id="ARBA00022729"/>
    </source>
</evidence>
<evidence type="ECO:0000256" key="7">
    <source>
        <dbReference type="ARBA" id="ARBA00022679"/>
    </source>
</evidence>
<evidence type="ECO:0000256" key="21">
    <source>
        <dbReference type="SAM" id="SignalP"/>
    </source>
</evidence>
<dbReference type="InterPro" id="IPR017168">
    <property type="entry name" value="CHR-like"/>
</dbReference>
<dbReference type="GO" id="GO:0098552">
    <property type="term" value="C:side of membrane"/>
    <property type="evidence" value="ECO:0007669"/>
    <property type="project" value="UniProtKB-KW"/>
</dbReference>
<name>A0A1Y2EFS9_9PEZI</name>
<dbReference type="CDD" id="cd02183">
    <property type="entry name" value="GH16_fungal_CRH1_transglycosylase"/>
    <property type="match status" value="1"/>
</dbReference>
<evidence type="ECO:0000256" key="10">
    <source>
        <dbReference type="ARBA" id="ARBA00023136"/>
    </source>
</evidence>
<comment type="caution">
    <text evidence="23">The sequence shown here is derived from an EMBL/GenBank/DDBJ whole genome shotgun (WGS) entry which is preliminary data.</text>
</comment>
<sequence length="333" mass="35321">MQIRRLAALAFASSTLAQTYTDCNPTNETCPSDTGLNLSTYSVDFTQGASDDWNMTYGSVSYDSSGAAFTITESGDAPTMQSNWYIFFGVITVLMRAAPGTGIVSCAILESDDLDEIDWEWLGGSVDEVETNYFGKGNTTSYDRATYVDVTDSQDTTHNYTIEWTSAATTWYIDGTAVRTLAYADALEGENYPQTPMRVKLGLWAGGDSTQNAGTIEWAGGETDYDDGPFTMYVEKIEITNYNPGSTYTYGDKTGAYSSIEVDSSDATNSTSSTYASSNNGTDISSSSNSTSSGNSSTSSSSSSTTGTSGASITVAGSIMLRVVVALASSRVS</sequence>
<dbReference type="GO" id="GO:0030246">
    <property type="term" value="F:carbohydrate binding"/>
    <property type="evidence" value="ECO:0007669"/>
    <property type="project" value="UniProtKB-KW"/>
</dbReference>
<evidence type="ECO:0000313" key="23">
    <source>
        <dbReference type="EMBL" id="ORY70432.1"/>
    </source>
</evidence>
<dbReference type="STRING" id="1141098.A0A1Y2EFS9"/>
<evidence type="ECO:0000256" key="5">
    <source>
        <dbReference type="ARBA" id="ARBA00022622"/>
    </source>
</evidence>
<evidence type="ECO:0000256" key="9">
    <source>
        <dbReference type="ARBA" id="ARBA00022801"/>
    </source>
</evidence>